<evidence type="ECO:0000256" key="2">
    <source>
        <dbReference type="ARBA" id="ARBA00012438"/>
    </source>
</evidence>
<dbReference type="OrthoDB" id="4198152at2"/>
<feature type="compositionally biased region" description="Basic residues" evidence="9">
    <location>
        <begin position="335"/>
        <end position="344"/>
    </location>
</feature>
<evidence type="ECO:0000256" key="9">
    <source>
        <dbReference type="SAM" id="MobiDB-lite"/>
    </source>
</evidence>
<feature type="region of interest" description="Disordered" evidence="9">
    <location>
        <begin position="328"/>
        <end position="368"/>
    </location>
</feature>
<dbReference type="InterPro" id="IPR011712">
    <property type="entry name" value="Sig_transdc_His_kin_sub3_dim/P"/>
</dbReference>
<dbReference type="SMART" id="SM00387">
    <property type="entry name" value="HATPase_c"/>
    <property type="match status" value="1"/>
</dbReference>
<feature type="transmembrane region" description="Helical" evidence="10">
    <location>
        <begin position="232"/>
        <end position="255"/>
    </location>
</feature>
<evidence type="ECO:0000256" key="7">
    <source>
        <dbReference type="ARBA" id="ARBA00022840"/>
    </source>
</evidence>
<evidence type="ECO:0000313" key="13">
    <source>
        <dbReference type="Proteomes" id="UP000271272"/>
    </source>
</evidence>
<evidence type="ECO:0000259" key="11">
    <source>
        <dbReference type="SMART" id="SM00387"/>
    </source>
</evidence>
<evidence type="ECO:0000256" key="3">
    <source>
        <dbReference type="ARBA" id="ARBA00022553"/>
    </source>
</evidence>
<dbReference type="SUPFAM" id="SSF55874">
    <property type="entry name" value="ATPase domain of HSP90 chaperone/DNA topoisomerase II/histidine kinase"/>
    <property type="match status" value="1"/>
</dbReference>
<dbReference type="Pfam" id="PF02518">
    <property type="entry name" value="HATPase_c"/>
    <property type="match status" value="1"/>
</dbReference>
<keyword evidence="10" id="KW-0472">Membrane</keyword>
<keyword evidence="8" id="KW-0902">Two-component regulatory system</keyword>
<gene>
    <name evidence="12" type="ORF">EII10_08165</name>
</gene>
<organism evidence="12 13">
    <name type="scientific">Actinomyces bowdenii</name>
    <dbReference type="NCBI Taxonomy" id="131109"/>
    <lineage>
        <taxon>Bacteria</taxon>
        <taxon>Bacillati</taxon>
        <taxon>Actinomycetota</taxon>
        <taxon>Actinomycetes</taxon>
        <taxon>Actinomycetales</taxon>
        <taxon>Actinomycetaceae</taxon>
        <taxon>Actinomyces</taxon>
    </lineage>
</organism>
<dbReference type="EC" id="2.7.13.3" evidence="2"/>
<keyword evidence="13" id="KW-1185">Reference proteome</keyword>
<evidence type="ECO:0000256" key="1">
    <source>
        <dbReference type="ARBA" id="ARBA00000085"/>
    </source>
</evidence>
<feature type="compositionally biased region" description="Low complexity" evidence="9">
    <location>
        <begin position="345"/>
        <end position="358"/>
    </location>
</feature>
<evidence type="ECO:0000256" key="5">
    <source>
        <dbReference type="ARBA" id="ARBA00022741"/>
    </source>
</evidence>
<dbReference type="EMBL" id="RQZC01000012">
    <property type="protein sequence ID" value="RRD29051.1"/>
    <property type="molecule type" value="Genomic_DNA"/>
</dbReference>
<dbReference type="Gene3D" id="1.20.5.1930">
    <property type="match status" value="1"/>
</dbReference>
<feature type="transmembrane region" description="Helical" evidence="10">
    <location>
        <begin position="179"/>
        <end position="206"/>
    </location>
</feature>
<dbReference type="GO" id="GO:0016020">
    <property type="term" value="C:membrane"/>
    <property type="evidence" value="ECO:0007669"/>
    <property type="project" value="InterPro"/>
</dbReference>
<keyword evidence="7" id="KW-0067">ATP-binding</keyword>
<evidence type="ECO:0000256" key="6">
    <source>
        <dbReference type="ARBA" id="ARBA00022777"/>
    </source>
</evidence>
<reference evidence="12 13" key="1">
    <citation type="submission" date="2018-11" db="EMBL/GenBank/DDBJ databases">
        <title>Genomes From Bacteria Associated with the Canine Oral Cavity: a Test Case for Automated Genome-Based Taxonomic Assignment.</title>
        <authorList>
            <person name="Coil D.A."/>
            <person name="Jospin G."/>
            <person name="Darling A.E."/>
            <person name="Wallis C."/>
            <person name="Davis I.J."/>
            <person name="Harris S."/>
            <person name="Eisen J.A."/>
            <person name="Holcombe L.J."/>
            <person name="O'Flynn C."/>
        </authorList>
    </citation>
    <scope>NUCLEOTIDE SEQUENCE [LARGE SCALE GENOMIC DNA]</scope>
    <source>
        <strain evidence="12 13">OH5050</strain>
    </source>
</reference>
<keyword evidence="3" id="KW-0597">Phosphoprotein</keyword>
<sequence length="536" mass="55032">MGRSHQRSLGAVTGPACPAEGGAGSTPHGCRPPCRGCQQPVLSLVMPLSPSPASMRPGRTIQRRTRAARSRGSVRAIGLSATGSSVPGTGTGTAHRRRQALLLGLIELGQAVSWPLTAVLVAIGPLLPVSITLVAEAQRLLARCAGADAPSGRRREEPWPRWAAGRVATAPFWRQDLPLALVAVLAGIASMLAGLLALLAVLFLLMPISAATSGGFTVEIGSTRLTEPWQLWWTPLVALVMGMCAAMMLGGIGLLRTSAVSALSRDREAERAAALGRQVGDLRRGRATLVDAFEAERTRIERDLHDGAQQRLTALTLTLGSARLAAQSLTSPRPAPHRAPHATARRGAPAGPGTAQGPHGSGTPGSVEGLESLLAQIDRAQELAETALGELRATVRSVSPATLRDHGLLAGVRELCADSGLDVALTASGEDCALPSPTATAIYFAISESLTNAARHSGCGRAWVSLSCSPTGVRAEVGDTGVGGAPGAPGLTGKPAGTGLAGLAQRLETVGGSLEVVSPPGQGTRVIIRAPMTLPW</sequence>
<comment type="catalytic activity">
    <reaction evidence="1">
        <text>ATP + protein L-histidine = ADP + protein N-phospho-L-histidine.</text>
        <dbReference type="EC" id="2.7.13.3"/>
    </reaction>
</comment>
<dbReference type="GO" id="GO:0005524">
    <property type="term" value="F:ATP binding"/>
    <property type="evidence" value="ECO:0007669"/>
    <property type="project" value="UniProtKB-KW"/>
</dbReference>
<dbReference type="PANTHER" id="PTHR24421:SF10">
    <property type="entry name" value="NITRATE_NITRITE SENSOR PROTEIN NARQ"/>
    <property type="match status" value="1"/>
</dbReference>
<dbReference type="InterPro" id="IPR050482">
    <property type="entry name" value="Sensor_HK_TwoCompSys"/>
</dbReference>
<name>A0A3P1V4K5_9ACTO</name>
<keyword evidence="5" id="KW-0547">Nucleotide-binding</keyword>
<evidence type="ECO:0000256" key="4">
    <source>
        <dbReference type="ARBA" id="ARBA00022679"/>
    </source>
</evidence>
<dbReference type="CDD" id="cd16917">
    <property type="entry name" value="HATPase_UhpB-NarQ-NarX-like"/>
    <property type="match status" value="1"/>
</dbReference>
<dbReference type="AlphaFoldDB" id="A0A3P1V4K5"/>
<dbReference type="InterPro" id="IPR003594">
    <property type="entry name" value="HATPase_dom"/>
</dbReference>
<keyword evidence="4" id="KW-0808">Transferase</keyword>
<evidence type="ECO:0000256" key="10">
    <source>
        <dbReference type="SAM" id="Phobius"/>
    </source>
</evidence>
<dbReference type="GO" id="GO:0000155">
    <property type="term" value="F:phosphorelay sensor kinase activity"/>
    <property type="evidence" value="ECO:0007669"/>
    <property type="project" value="InterPro"/>
</dbReference>
<feature type="region of interest" description="Disordered" evidence="9">
    <location>
        <begin position="1"/>
        <end position="31"/>
    </location>
</feature>
<dbReference type="Proteomes" id="UP000271272">
    <property type="component" value="Unassembled WGS sequence"/>
</dbReference>
<keyword evidence="6 12" id="KW-0418">Kinase</keyword>
<dbReference type="PANTHER" id="PTHR24421">
    <property type="entry name" value="NITRATE/NITRITE SENSOR PROTEIN NARX-RELATED"/>
    <property type="match status" value="1"/>
</dbReference>
<keyword evidence="10" id="KW-0812">Transmembrane</keyword>
<feature type="domain" description="Histidine kinase/HSP90-like ATPase" evidence="11">
    <location>
        <begin position="437"/>
        <end position="534"/>
    </location>
</feature>
<keyword evidence="10" id="KW-1133">Transmembrane helix</keyword>
<proteinExistence type="predicted"/>
<accession>A0A3P1V4K5</accession>
<evidence type="ECO:0000313" key="12">
    <source>
        <dbReference type="EMBL" id="RRD29051.1"/>
    </source>
</evidence>
<dbReference type="InterPro" id="IPR036890">
    <property type="entry name" value="HATPase_C_sf"/>
</dbReference>
<dbReference type="Pfam" id="PF07730">
    <property type="entry name" value="HisKA_3"/>
    <property type="match status" value="1"/>
</dbReference>
<protein>
    <recommendedName>
        <fullName evidence="2">histidine kinase</fullName>
        <ecNumber evidence="2">2.7.13.3</ecNumber>
    </recommendedName>
</protein>
<feature type="region of interest" description="Disordered" evidence="9">
    <location>
        <begin position="48"/>
        <end position="74"/>
    </location>
</feature>
<comment type="caution">
    <text evidence="12">The sequence shown here is derived from an EMBL/GenBank/DDBJ whole genome shotgun (WGS) entry which is preliminary data.</text>
</comment>
<evidence type="ECO:0000256" key="8">
    <source>
        <dbReference type="ARBA" id="ARBA00023012"/>
    </source>
</evidence>
<dbReference type="GO" id="GO:0046983">
    <property type="term" value="F:protein dimerization activity"/>
    <property type="evidence" value="ECO:0007669"/>
    <property type="project" value="InterPro"/>
</dbReference>
<dbReference type="Gene3D" id="3.30.565.10">
    <property type="entry name" value="Histidine kinase-like ATPase, C-terminal domain"/>
    <property type="match status" value="1"/>
</dbReference>